<feature type="transmembrane region" description="Helical" evidence="1">
    <location>
        <begin position="82"/>
        <end position="100"/>
    </location>
</feature>
<proteinExistence type="predicted"/>
<reference evidence="2" key="1">
    <citation type="submission" date="2022-06" db="EMBL/GenBank/DDBJ databases">
        <title>Natrinema sp. a new haloarchaeum isolate from saline soil.</title>
        <authorList>
            <person name="Strakova D."/>
            <person name="Galisteo C."/>
            <person name="Sanchez-Porro C."/>
            <person name="Ventosa A."/>
        </authorList>
    </citation>
    <scope>NUCLEOTIDE SEQUENCE</scope>
    <source>
        <strain evidence="2">S1CR25-10</strain>
    </source>
</reference>
<sequence length="200" mass="22611">MMLVIATLLTAMLRPEIAIFFWISASIGYALGQDIKKSLVSIGVLVGIISILPARLNPLSVSTLERIRRGRMRHGLSFLTDLSYDSWLDVFIYLPARLFYFTYSPFPWVREYYSMFILTFDSIYMIPVTVGAAITVLSGNVKFNHRTVFFIVFSMCVLGGYAVVISLVGVPARRRMYALPIYILAAKFVADQIVTRVTIE</sequence>
<keyword evidence="3" id="KW-1185">Reference proteome</keyword>
<accession>A0A9Q4Q027</accession>
<dbReference type="EMBL" id="JAMQOT010000003">
    <property type="protein sequence ID" value="MDF9745860.1"/>
    <property type="molecule type" value="Genomic_DNA"/>
</dbReference>
<dbReference type="AlphaFoldDB" id="A0A9Q4Q027"/>
<evidence type="ECO:0000313" key="2">
    <source>
        <dbReference type="EMBL" id="MDF9745860.1"/>
    </source>
</evidence>
<evidence type="ECO:0000256" key="1">
    <source>
        <dbReference type="SAM" id="Phobius"/>
    </source>
</evidence>
<dbReference type="RefSeq" id="WP_277521361.1">
    <property type="nucleotide sequence ID" value="NZ_JAMQOT010000003.1"/>
</dbReference>
<keyword evidence="1" id="KW-1133">Transmembrane helix</keyword>
<protein>
    <submittedName>
        <fullName evidence="2">Uncharacterized protein</fullName>
    </submittedName>
</protein>
<comment type="caution">
    <text evidence="2">The sequence shown here is derived from an EMBL/GenBank/DDBJ whole genome shotgun (WGS) entry which is preliminary data.</text>
</comment>
<gene>
    <name evidence="2" type="ORF">NDI89_09725</name>
</gene>
<keyword evidence="1" id="KW-0812">Transmembrane</keyword>
<feature type="transmembrane region" description="Helical" evidence="1">
    <location>
        <begin position="112"/>
        <end position="136"/>
    </location>
</feature>
<name>A0A9Q4Q027_9EURY</name>
<keyword evidence="1" id="KW-0472">Membrane</keyword>
<feature type="transmembrane region" description="Helical" evidence="1">
    <location>
        <begin position="148"/>
        <end position="170"/>
    </location>
</feature>
<organism evidence="2 3">
    <name type="scientific">Natrinema salsiterrestre</name>
    <dbReference type="NCBI Taxonomy" id="2950540"/>
    <lineage>
        <taxon>Archaea</taxon>
        <taxon>Methanobacteriati</taxon>
        <taxon>Methanobacteriota</taxon>
        <taxon>Stenosarchaea group</taxon>
        <taxon>Halobacteria</taxon>
        <taxon>Halobacteriales</taxon>
        <taxon>Natrialbaceae</taxon>
        <taxon>Natrinema</taxon>
    </lineage>
</organism>
<dbReference type="Proteomes" id="UP001154061">
    <property type="component" value="Unassembled WGS sequence"/>
</dbReference>
<feature type="transmembrane region" description="Helical" evidence="1">
    <location>
        <begin position="42"/>
        <end position="61"/>
    </location>
</feature>
<evidence type="ECO:0000313" key="3">
    <source>
        <dbReference type="Proteomes" id="UP001154061"/>
    </source>
</evidence>